<dbReference type="Proteomes" id="UP000503464">
    <property type="component" value="Chromosome"/>
</dbReference>
<dbReference type="EMBL" id="CP054160">
    <property type="protein sequence ID" value="QKJ58916.2"/>
    <property type="molecule type" value="Genomic_DNA"/>
</dbReference>
<evidence type="ECO:0008006" key="3">
    <source>
        <dbReference type="Google" id="ProtNLM"/>
    </source>
</evidence>
<dbReference type="AlphaFoldDB" id="A0AAE7EHW4"/>
<sequence>MISLSALNECLVPFTAKKIDTQLLWSNVLDDDELAELKTAASYLIKDNKQHSLFDPCTPLLADEKLFYAERYGGGAISRNGGGARCGFDGRWQVKGIGANALVGRGSKQVDGELTLTGAVLEALWGNLMAKLLPYGAVPNKAILLADNISVKNAPSASSTVHERRALLVREPMIRPAHFCRAPYYQPHAAMLSQPADAIRVEKLIAVVPSLLPRPLTLDEEQWLTLPQEERALYGLCELAQRLATQIAYCRSRHLVMMTSPSNCDMQGRLLDFHGMRSVFPGERQEAGRSYIQHKKLNEDAPLLLQGVLDLGFYLAKYRFGPEFLAATQQGINASFNFTYGQTCLLENLAIAGFDKTFLQTLILTDDLIAFGVRLQNIFDLSAGIFTQRQGLGQGNTHPAITLIHQLVDASANGVSTQNSATAEERFSQTFHQLCEKYLHESRSKGKSSTELHKEMKDTVSRRLGSRAFMNRETIYQEIAGWHGEIDKITEQLQTYQMRFERRAINVLQ</sequence>
<reference evidence="2" key="1">
    <citation type="submission" date="2020-03" db="EMBL/GenBank/DDBJ databases">
        <title>Genome sequences of seven Enterobacteriaceae strains isolated from Canadian wastewater treatment facilities.</title>
        <authorList>
            <person name="Huang H."/>
            <person name="Chmara J.T."/>
            <person name="Duceppe M.-O."/>
        </authorList>
    </citation>
    <scope>NUCLEOTIDE SEQUENCE [LARGE SCALE GENOMIC DNA]</scope>
    <source>
        <strain evidence="2">Biosolid 3</strain>
    </source>
</reference>
<organism evidence="1 2">
    <name type="scientific">Serratia fonticola</name>
    <dbReference type="NCBI Taxonomy" id="47917"/>
    <lineage>
        <taxon>Bacteria</taxon>
        <taxon>Pseudomonadati</taxon>
        <taxon>Pseudomonadota</taxon>
        <taxon>Gammaproteobacteria</taxon>
        <taxon>Enterobacterales</taxon>
        <taxon>Yersiniaceae</taxon>
        <taxon>Serratia</taxon>
    </lineage>
</organism>
<dbReference type="RefSeq" id="WP_221035164.1">
    <property type="nucleotide sequence ID" value="NZ_CP054160.3"/>
</dbReference>
<accession>A0AAE7EHW4</accession>
<gene>
    <name evidence="1" type="ORF">G9399_11780</name>
</gene>
<protein>
    <recommendedName>
        <fullName evidence="3">MchC protein</fullName>
    </recommendedName>
</protein>
<name>A0AAE7EHW4_SERFO</name>
<proteinExistence type="predicted"/>
<evidence type="ECO:0000313" key="2">
    <source>
        <dbReference type="Proteomes" id="UP000503464"/>
    </source>
</evidence>
<evidence type="ECO:0000313" key="1">
    <source>
        <dbReference type="EMBL" id="QKJ58916.2"/>
    </source>
</evidence>